<dbReference type="AlphaFoldDB" id="A0A4Y2MVX8"/>
<dbReference type="OrthoDB" id="6760986at2759"/>
<keyword evidence="2" id="KW-1185">Reference proteome</keyword>
<evidence type="ECO:0000313" key="2">
    <source>
        <dbReference type="Proteomes" id="UP000499080"/>
    </source>
</evidence>
<protein>
    <submittedName>
        <fullName evidence="1">Uncharacterized protein</fullName>
    </submittedName>
</protein>
<dbReference type="EMBL" id="BGPR01008055">
    <property type="protein sequence ID" value="GBN31235.1"/>
    <property type="molecule type" value="Genomic_DNA"/>
</dbReference>
<name>A0A4Y2MVX8_ARAVE</name>
<proteinExistence type="predicted"/>
<gene>
    <name evidence="1" type="ORF">AVEN_117580_1</name>
</gene>
<dbReference type="Proteomes" id="UP000499080">
    <property type="component" value="Unassembled WGS sequence"/>
</dbReference>
<comment type="caution">
    <text evidence="1">The sequence shown here is derived from an EMBL/GenBank/DDBJ whole genome shotgun (WGS) entry which is preliminary data.</text>
</comment>
<organism evidence="1 2">
    <name type="scientific">Araneus ventricosus</name>
    <name type="common">Orbweaver spider</name>
    <name type="synonym">Epeira ventricosa</name>
    <dbReference type="NCBI Taxonomy" id="182803"/>
    <lineage>
        <taxon>Eukaryota</taxon>
        <taxon>Metazoa</taxon>
        <taxon>Ecdysozoa</taxon>
        <taxon>Arthropoda</taxon>
        <taxon>Chelicerata</taxon>
        <taxon>Arachnida</taxon>
        <taxon>Araneae</taxon>
        <taxon>Araneomorphae</taxon>
        <taxon>Entelegynae</taxon>
        <taxon>Araneoidea</taxon>
        <taxon>Araneidae</taxon>
        <taxon>Araneus</taxon>
    </lineage>
</organism>
<reference evidence="1 2" key="1">
    <citation type="journal article" date="2019" name="Sci. Rep.">
        <title>Orb-weaving spider Araneus ventricosus genome elucidates the spidroin gene catalogue.</title>
        <authorList>
            <person name="Kono N."/>
            <person name="Nakamura H."/>
            <person name="Ohtoshi R."/>
            <person name="Moran D.A.P."/>
            <person name="Shinohara A."/>
            <person name="Yoshida Y."/>
            <person name="Fujiwara M."/>
            <person name="Mori M."/>
            <person name="Tomita M."/>
            <person name="Arakawa K."/>
        </authorList>
    </citation>
    <scope>NUCLEOTIDE SEQUENCE [LARGE SCALE GENOMIC DNA]</scope>
</reference>
<sequence>MYGNVSNAYLDYVNRNYGTNVNVVFDGYEPSTKYAVHMRRTVDKSAERIDLAPSNAVTIAKEQFLSKVENKKGFSKFLSTEFKKAKFPVFQVPCFDC</sequence>
<accession>A0A4Y2MVX8</accession>
<evidence type="ECO:0000313" key="1">
    <source>
        <dbReference type="EMBL" id="GBN31235.1"/>
    </source>
</evidence>